<reference evidence="2" key="1">
    <citation type="submission" date="2023-06" db="EMBL/GenBank/DDBJ databases">
        <authorList>
            <person name="Zhang S."/>
        </authorList>
    </citation>
    <scope>NUCLEOTIDE SEQUENCE</scope>
    <source>
        <strain evidence="2">SG2303</strain>
    </source>
</reference>
<keyword evidence="3" id="KW-1185">Reference proteome</keyword>
<comment type="caution">
    <text evidence="2">The sequence shown here is derived from an EMBL/GenBank/DDBJ whole genome shotgun (WGS) entry which is preliminary data.</text>
</comment>
<dbReference type="RefSeq" id="WP_289828051.1">
    <property type="nucleotide sequence ID" value="NZ_JAUEDK010000002.1"/>
</dbReference>
<evidence type="ECO:0000259" key="1">
    <source>
        <dbReference type="Pfam" id="PF13460"/>
    </source>
</evidence>
<feature type="domain" description="NAD(P)-binding" evidence="1">
    <location>
        <begin position="10"/>
        <end position="152"/>
    </location>
</feature>
<gene>
    <name evidence="2" type="ORF">QU481_01250</name>
</gene>
<dbReference type="SUPFAM" id="SSF51735">
    <property type="entry name" value="NAD(P)-binding Rossmann-fold domains"/>
    <property type="match status" value="1"/>
</dbReference>
<accession>A0ABT7XIA9</accession>
<dbReference type="Gene3D" id="3.40.50.720">
    <property type="entry name" value="NAD(P)-binding Rossmann-like Domain"/>
    <property type="match status" value="1"/>
</dbReference>
<name>A0ABT7XIA9_9NEIS</name>
<dbReference type="PANTHER" id="PTHR12126:SF11">
    <property type="entry name" value="NADH DEHYDROGENASE [UBIQUINONE] 1 ALPHA SUBCOMPLEX SUBUNIT 9, MITOCHONDRIAL"/>
    <property type="match status" value="1"/>
</dbReference>
<dbReference type="InterPro" id="IPR051207">
    <property type="entry name" value="ComplexI_NDUFA9_subunit"/>
</dbReference>
<dbReference type="PANTHER" id="PTHR12126">
    <property type="entry name" value="NADH-UBIQUINONE OXIDOREDUCTASE 39 KDA SUBUNIT-RELATED"/>
    <property type="match status" value="1"/>
</dbReference>
<evidence type="ECO:0000313" key="2">
    <source>
        <dbReference type="EMBL" id="MDN0073525.1"/>
    </source>
</evidence>
<dbReference type="Pfam" id="PF13460">
    <property type="entry name" value="NAD_binding_10"/>
    <property type="match status" value="1"/>
</dbReference>
<organism evidence="2 3">
    <name type="scientific">Crenobacter oryzisoli</name>
    <dbReference type="NCBI Taxonomy" id="3056844"/>
    <lineage>
        <taxon>Bacteria</taxon>
        <taxon>Pseudomonadati</taxon>
        <taxon>Pseudomonadota</taxon>
        <taxon>Betaproteobacteria</taxon>
        <taxon>Neisseriales</taxon>
        <taxon>Neisseriaceae</taxon>
        <taxon>Crenobacter</taxon>
    </lineage>
</organism>
<dbReference type="Proteomes" id="UP001168540">
    <property type="component" value="Unassembled WGS sequence"/>
</dbReference>
<dbReference type="EMBL" id="JAUEDK010000002">
    <property type="protein sequence ID" value="MDN0073525.1"/>
    <property type="molecule type" value="Genomic_DNA"/>
</dbReference>
<evidence type="ECO:0000313" key="3">
    <source>
        <dbReference type="Proteomes" id="UP001168540"/>
    </source>
</evidence>
<sequence>MRRQRIAVIGGSGFIGTYVAEHLVRKDVELTIATRWREAGKARLALLPKVELTPVDTTNQAALTALLTGHDAVVSMVGILHGSRRDFESAHVELVDRIVTACRTNGISRLVHISALGSDPEGPSLYQQSKGHGEQVIMASNLDWTILRPSVVFGRGDSFLTMFARLAKQLPVLPLAGASTRFQPVWVDDVARAVVACLERDATIGQKLELAGPKVYTLAELVDYIAHLTGHPRPIIGLPAPLAYLQAALMELAPGKPLMSRDNVRSLSVDNVSSSPFPSELLGFVPTALEAVVPGYLAGDEFNATLARYREKAGIR</sequence>
<proteinExistence type="predicted"/>
<dbReference type="CDD" id="cd05271">
    <property type="entry name" value="NDUFA9_like_SDR_a"/>
    <property type="match status" value="1"/>
</dbReference>
<dbReference type="InterPro" id="IPR016040">
    <property type="entry name" value="NAD(P)-bd_dom"/>
</dbReference>
<dbReference type="InterPro" id="IPR036291">
    <property type="entry name" value="NAD(P)-bd_dom_sf"/>
</dbReference>
<protein>
    <submittedName>
        <fullName evidence="2">Complex I NDUFA9 subunit family protein</fullName>
    </submittedName>
</protein>